<evidence type="ECO:0000256" key="4">
    <source>
        <dbReference type="ARBA" id="ARBA00023136"/>
    </source>
</evidence>
<dbReference type="Proteomes" id="UP000800035">
    <property type="component" value="Unassembled WGS sequence"/>
</dbReference>
<evidence type="ECO:0000256" key="6">
    <source>
        <dbReference type="SAM" id="Phobius"/>
    </source>
</evidence>
<accession>A0A6A5UHG7</accession>
<feature type="region of interest" description="Disordered" evidence="5">
    <location>
        <begin position="1"/>
        <end position="110"/>
    </location>
</feature>
<evidence type="ECO:0000256" key="3">
    <source>
        <dbReference type="ARBA" id="ARBA00022989"/>
    </source>
</evidence>
<reference evidence="7" key="1">
    <citation type="journal article" date="2020" name="Stud. Mycol.">
        <title>101 Dothideomycetes genomes: a test case for predicting lifestyles and emergence of pathogens.</title>
        <authorList>
            <person name="Haridas S."/>
            <person name="Albert R."/>
            <person name="Binder M."/>
            <person name="Bloem J."/>
            <person name="Labutti K."/>
            <person name="Salamov A."/>
            <person name="Andreopoulos B."/>
            <person name="Baker S."/>
            <person name="Barry K."/>
            <person name="Bills G."/>
            <person name="Bluhm B."/>
            <person name="Cannon C."/>
            <person name="Castanera R."/>
            <person name="Culley D."/>
            <person name="Daum C."/>
            <person name="Ezra D."/>
            <person name="Gonzalez J."/>
            <person name="Henrissat B."/>
            <person name="Kuo A."/>
            <person name="Liang C."/>
            <person name="Lipzen A."/>
            <person name="Lutzoni F."/>
            <person name="Magnuson J."/>
            <person name="Mondo S."/>
            <person name="Nolan M."/>
            <person name="Ohm R."/>
            <person name="Pangilinan J."/>
            <person name="Park H.-J."/>
            <person name="Ramirez L."/>
            <person name="Alfaro M."/>
            <person name="Sun H."/>
            <person name="Tritt A."/>
            <person name="Yoshinaga Y."/>
            <person name="Zwiers L.-H."/>
            <person name="Turgeon B."/>
            <person name="Goodwin S."/>
            <person name="Spatafora J."/>
            <person name="Crous P."/>
            <person name="Grigoriev I."/>
        </authorList>
    </citation>
    <scope>NUCLEOTIDE SEQUENCE</scope>
    <source>
        <strain evidence="7">CBS 675.92</strain>
    </source>
</reference>
<proteinExistence type="predicted"/>
<feature type="region of interest" description="Disordered" evidence="5">
    <location>
        <begin position="287"/>
        <end position="313"/>
    </location>
</feature>
<dbReference type="OrthoDB" id="3936275at2759"/>
<feature type="transmembrane region" description="Helical" evidence="6">
    <location>
        <begin position="192"/>
        <end position="217"/>
    </location>
</feature>
<name>A0A6A5UHG7_9PLEO</name>
<feature type="compositionally biased region" description="Low complexity" evidence="5">
    <location>
        <begin position="22"/>
        <end position="33"/>
    </location>
</feature>
<dbReference type="InterPro" id="IPR051694">
    <property type="entry name" value="Immunoregulatory_rcpt-like"/>
</dbReference>
<feature type="region of interest" description="Disordered" evidence="5">
    <location>
        <begin position="433"/>
        <end position="600"/>
    </location>
</feature>
<organism evidence="7 8">
    <name type="scientific">Byssothecium circinans</name>
    <dbReference type="NCBI Taxonomy" id="147558"/>
    <lineage>
        <taxon>Eukaryota</taxon>
        <taxon>Fungi</taxon>
        <taxon>Dikarya</taxon>
        <taxon>Ascomycota</taxon>
        <taxon>Pezizomycotina</taxon>
        <taxon>Dothideomycetes</taxon>
        <taxon>Pleosporomycetidae</taxon>
        <taxon>Pleosporales</taxon>
        <taxon>Massarineae</taxon>
        <taxon>Massarinaceae</taxon>
        <taxon>Byssothecium</taxon>
    </lineage>
</organism>
<feature type="compositionally biased region" description="Basic and acidic residues" evidence="5">
    <location>
        <begin position="534"/>
        <end position="545"/>
    </location>
</feature>
<feature type="compositionally biased region" description="Pro residues" evidence="5">
    <location>
        <begin position="472"/>
        <end position="488"/>
    </location>
</feature>
<sequence>MATPQDLTTTVNGRRCTRSRARTAATSTTLISSEPPPPPPPLPATTSSTSSTSITSQAAQQIQTSAADPAPQAPPPPPPPPPPSSTPTRTTQAAQQAPAPPTQAASSTIAVSSSTPSLLSSILSSTSVAAVPDTATPSAVPSNSPLDVQPDQPQPTETDSPLQGSAGAIGTDQGRPEDENGLTLPATGQTNVAGIAGGVVGGFVGIALISALLFFCLRRRKTGAFEKWQQRMSEKRPENDGPFTKIKEKFKSIPAGVGLFFAKMKGKKSGPASNPYRRHSIRSSVSSIYSVQGPGRRSQSISEPPSKPQQQFGIFANRMPSLKRSKTLLHKKQDSLVVGDSSPFPGIVEDPVARNSKNVDDPFKDPTEQPKNLFVLNPDRRSAIGLQDQQRGPLTPKPIAKSERASKDPLASILDEIKGLNGSGTPEWLRENAQKHKRTTSAQTALTSHPPSNSPPPKPNTVYDNPFFDPTDVPPVPTQQLPPNPPSRPVNAYAPMPSFNATSSTVSRESDVSFFFGEPGPSRPTTNMFGSKVRQSDPFDLDRPEVLSFGNVGGRTIRSSTVNRQASRKRGSSVPNWVNVNDGPYERANAVPTRGPSTKR</sequence>
<feature type="compositionally biased region" description="Polar residues" evidence="5">
    <location>
        <begin position="440"/>
        <end position="449"/>
    </location>
</feature>
<feature type="compositionally biased region" description="Low complexity" evidence="5">
    <location>
        <begin position="86"/>
        <end position="110"/>
    </location>
</feature>
<keyword evidence="4 6" id="KW-0472">Membrane</keyword>
<feature type="compositionally biased region" description="Low complexity" evidence="5">
    <location>
        <begin position="44"/>
        <end position="70"/>
    </location>
</feature>
<dbReference type="GO" id="GO:0071944">
    <property type="term" value="C:cell periphery"/>
    <property type="evidence" value="ECO:0007669"/>
    <property type="project" value="UniProtKB-ARBA"/>
</dbReference>
<dbReference type="PANTHER" id="PTHR15549">
    <property type="entry name" value="PAIRED IMMUNOGLOBULIN-LIKE TYPE 2 RECEPTOR"/>
    <property type="match status" value="1"/>
</dbReference>
<feature type="region of interest" description="Disordered" evidence="5">
    <location>
        <begin position="133"/>
        <end position="185"/>
    </location>
</feature>
<comment type="subcellular location">
    <subcellularLocation>
        <location evidence="1">Membrane</location>
        <topology evidence="1">Single-pass membrane protein</topology>
    </subcellularLocation>
</comment>
<dbReference type="GO" id="GO:0016020">
    <property type="term" value="C:membrane"/>
    <property type="evidence" value="ECO:0007669"/>
    <property type="project" value="UniProtKB-SubCell"/>
</dbReference>
<feature type="compositionally biased region" description="Polar residues" evidence="5">
    <location>
        <begin position="154"/>
        <end position="163"/>
    </location>
</feature>
<dbReference type="EMBL" id="ML976977">
    <property type="protein sequence ID" value="KAF1963399.1"/>
    <property type="molecule type" value="Genomic_DNA"/>
</dbReference>
<feature type="compositionally biased region" description="Polar residues" evidence="5">
    <location>
        <begin position="135"/>
        <end position="146"/>
    </location>
</feature>
<feature type="compositionally biased region" description="Pro residues" evidence="5">
    <location>
        <begin position="71"/>
        <end position="85"/>
    </location>
</feature>
<evidence type="ECO:0000313" key="7">
    <source>
        <dbReference type="EMBL" id="KAF1963399.1"/>
    </source>
</evidence>
<feature type="compositionally biased region" description="Polar residues" evidence="5">
    <location>
        <begin position="1"/>
        <end position="12"/>
    </location>
</feature>
<feature type="compositionally biased region" description="Pro residues" evidence="5">
    <location>
        <begin position="34"/>
        <end position="43"/>
    </location>
</feature>
<keyword evidence="8" id="KW-1185">Reference proteome</keyword>
<feature type="compositionally biased region" description="Basic and acidic residues" evidence="5">
    <location>
        <begin position="357"/>
        <end position="368"/>
    </location>
</feature>
<evidence type="ECO:0000256" key="2">
    <source>
        <dbReference type="ARBA" id="ARBA00022692"/>
    </source>
</evidence>
<dbReference type="AlphaFoldDB" id="A0A6A5UHG7"/>
<protein>
    <submittedName>
        <fullName evidence="7">Uncharacterized protein</fullName>
    </submittedName>
</protein>
<evidence type="ECO:0000313" key="8">
    <source>
        <dbReference type="Proteomes" id="UP000800035"/>
    </source>
</evidence>
<evidence type="ECO:0000256" key="1">
    <source>
        <dbReference type="ARBA" id="ARBA00004167"/>
    </source>
</evidence>
<gene>
    <name evidence="7" type="ORF">CC80DRAFT_4807</name>
</gene>
<keyword evidence="2 6" id="KW-0812">Transmembrane</keyword>
<dbReference type="PANTHER" id="PTHR15549:SF30">
    <property type="entry name" value="MID2 DOMAIN-CONTAINING PROTEIN"/>
    <property type="match status" value="1"/>
</dbReference>
<feature type="compositionally biased region" description="Polar residues" evidence="5">
    <location>
        <begin position="297"/>
        <end position="312"/>
    </location>
</feature>
<keyword evidence="3 6" id="KW-1133">Transmembrane helix</keyword>
<evidence type="ECO:0000256" key="5">
    <source>
        <dbReference type="SAM" id="MobiDB-lite"/>
    </source>
</evidence>
<feature type="region of interest" description="Disordered" evidence="5">
    <location>
        <begin position="340"/>
        <end position="408"/>
    </location>
</feature>